<evidence type="ECO:0000313" key="2">
    <source>
        <dbReference type="EMBL" id="JAS26991.1"/>
    </source>
</evidence>
<dbReference type="EMBL" id="GEDC01010307">
    <property type="protein sequence ID" value="JAS26991.1"/>
    <property type="molecule type" value="Transcribed_RNA"/>
</dbReference>
<protein>
    <recommendedName>
        <fullName evidence="1">DDE-1 domain-containing protein</fullName>
    </recommendedName>
</protein>
<name>A0A1B6DMS7_9HEMI</name>
<gene>
    <name evidence="2" type="ORF">g.45664</name>
</gene>
<dbReference type="AlphaFoldDB" id="A0A1B6DMS7"/>
<accession>A0A1B6DMS7</accession>
<organism evidence="2">
    <name type="scientific">Clastoptera arizonana</name>
    <name type="common">Arizona spittle bug</name>
    <dbReference type="NCBI Taxonomy" id="38151"/>
    <lineage>
        <taxon>Eukaryota</taxon>
        <taxon>Metazoa</taxon>
        <taxon>Ecdysozoa</taxon>
        <taxon>Arthropoda</taxon>
        <taxon>Hexapoda</taxon>
        <taxon>Insecta</taxon>
        <taxon>Pterygota</taxon>
        <taxon>Neoptera</taxon>
        <taxon>Paraneoptera</taxon>
        <taxon>Hemiptera</taxon>
        <taxon>Auchenorrhyncha</taxon>
        <taxon>Cercopoidea</taxon>
        <taxon>Clastopteridae</taxon>
        <taxon>Clastoptera</taxon>
    </lineage>
</organism>
<sequence length="109" mass="12588">DTGWVTEGAFLEWLNHFQLFRTPGPCLLLLDGHISYKSLSVLEFCEQNEINVLSFLSHTIPKLQPLDRSFFKALENHFCEVSTEHRSKDISGKKITKIEFGEIFKTAWS</sequence>
<feature type="non-terminal residue" evidence="2">
    <location>
        <position position="109"/>
    </location>
</feature>
<feature type="domain" description="DDE-1" evidence="1">
    <location>
        <begin position="1"/>
        <end position="108"/>
    </location>
</feature>
<dbReference type="InterPro" id="IPR004875">
    <property type="entry name" value="DDE_SF_endonuclease_dom"/>
</dbReference>
<proteinExistence type="predicted"/>
<dbReference type="Pfam" id="PF03184">
    <property type="entry name" value="DDE_1"/>
    <property type="match status" value="1"/>
</dbReference>
<reference evidence="2" key="1">
    <citation type="submission" date="2015-12" db="EMBL/GenBank/DDBJ databases">
        <title>De novo transcriptome assembly of four potential Pierce s Disease insect vectors from Arizona vineyards.</title>
        <authorList>
            <person name="Tassone E.E."/>
        </authorList>
    </citation>
    <scope>NUCLEOTIDE SEQUENCE</scope>
</reference>
<feature type="non-terminal residue" evidence="2">
    <location>
        <position position="1"/>
    </location>
</feature>
<dbReference type="GO" id="GO:0003676">
    <property type="term" value="F:nucleic acid binding"/>
    <property type="evidence" value="ECO:0007669"/>
    <property type="project" value="InterPro"/>
</dbReference>
<evidence type="ECO:0000259" key="1">
    <source>
        <dbReference type="Pfam" id="PF03184"/>
    </source>
</evidence>